<dbReference type="SMART" id="SM00490">
    <property type="entry name" value="HELICc"/>
    <property type="match status" value="1"/>
</dbReference>
<dbReference type="InterPro" id="IPR027417">
    <property type="entry name" value="P-loop_NTPase"/>
</dbReference>
<dbReference type="GO" id="GO:0005634">
    <property type="term" value="C:nucleus"/>
    <property type="evidence" value="ECO:0007669"/>
    <property type="project" value="UniProtKB-SubCell"/>
</dbReference>
<evidence type="ECO:0000256" key="2">
    <source>
        <dbReference type="ARBA" id="ARBA00007025"/>
    </source>
</evidence>
<dbReference type="Gene3D" id="3.40.50.300">
    <property type="entry name" value="P-loop containing nucleotide triphosphate hydrolases"/>
    <property type="match status" value="1"/>
</dbReference>
<dbReference type="SMART" id="SM00487">
    <property type="entry name" value="DEXDc"/>
    <property type="match status" value="1"/>
</dbReference>
<dbReference type="InParanoid" id="A0A0E1RVR8"/>
<keyword evidence="5 11" id="KW-0863">Zinc-finger</keyword>
<dbReference type="GO" id="GO:0016818">
    <property type="term" value="F:hydrolase activity, acting on acid anhydrides, in phosphorus-containing anhydrides"/>
    <property type="evidence" value="ECO:0007669"/>
    <property type="project" value="InterPro"/>
</dbReference>
<dbReference type="Pfam" id="PF00176">
    <property type="entry name" value="SNF2-rel_dom"/>
    <property type="match status" value="1"/>
</dbReference>
<dbReference type="InterPro" id="IPR001841">
    <property type="entry name" value="Znf_RING"/>
</dbReference>
<evidence type="ECO:0000256" key="8">
    <source>
        <dbReference type="ARBA" id="ARBA00022833"/>
    </source>
</evidence>
<comment type="similarity">
    <text evidence="2">Belongs to the SNF2/RAD54 helicase family.</text>
</comment>
<dbReference type="Gene3D" id="3.40.50.10810">
    <property type="entry name" value="Tandem AAA-ATPase domain"/>
    <property type="match status" value="1"/>
</dbReference>
<dbReference type="GO" id="GO:0005524">
    <property type="term" value="F:ATP binding"/>
    <property type="evidence" value="ECO:0007669"/>
    <property type="project" value="UniProtKB-KW"/>
</dbReference>
<accession>A0A0E1RVR8</accession>
<dbReference type="Gene3D" id="3.30.70.2330">
    <property type="match status" value="1"/>
</dbReference>
<evidence type="ECO:0000256" key="9">
    <source>
        <dbReference type="ARBA" id="ARBA00022840"/>
    </source>
</evidence>
<dbReference type="VEuPathDB" id="FungiDB:CIMG_06005"/>
<feature type="region of interest" description="Disordered" evidence="12">
    <location>
        <begin position="26"/>
        <end position="48"/>
    </location>
</feature>
<dbReference type="Pfam" id="PF13923">
    <property type="entry name" value="zf-C3HC4_2"/>
    <property type="match status" value="1"/>
</dbReference>
<feature type="domain" description="RING-type" evidence="13">
    <location>
        <begin position="658"/>
        <end position="696"/>
    </location>
</feature>
<dbReference type="PANTHER" id="PTHR45626">
    <property type="entry name" value="TRANSCRIPTION TERMINATION FACTOR 2-RELATED"/>
    <property type="match status" value="1"/>
</dbReference>
<evidence type="ECO:0000256" key="5">
    <source>
        <dbReference type="ARBA" id="ARBA00022771"/>
    </source>
</evidence>
<dbReference type="PROSITE" id="PS51192">
    <property type="entry name" value="HELICASE_ATP_BIND_1"/>
    <property type="match status" value="1"/>
</dbReference>
<dbReference type="CDD" id="cd18793">
    <property type="entry name" value="SF2_C_SNF"/>
    <property type="match status" value="1"/>
</dbReference>
<dbReference type="PANTHER" id="PTHR45626:SF11">
    <property type="entry name" value="FAMILY HELICASE, PUTATIVE (AFU_ORTHOLOGUE AFUA_5G06590)-RELATED"/>
    <property type="match status" value="1"/>
</dbReference>
<evidence type="ECO:0000259" key="13">
    <source>
        <dbReference type="PROSITE" id="PS50089"/>
    </source>
</evidence>
<evidence type="ECO:0000256" key="4">
    <source>
        <dbReference type="ARBA" id="ARBA00022741"/>
    </source>
</evidence>
<dbReference type="InterPro" id="IPR014905">
    <property type="entry name" value="HIRAN"/>
</dbReference>
<keyword evidence="3" id="KW-0479">Metal-binding</keyword>
<evidence type="ECO:0000259" key="15">
    <source>
        <dbReference type="PROSITE" id="PS51194"/>
    </source>
</evidence>
<organism evidence="16 17">
    <name type="scientific">Coccidioides immitis (strain RS)</name>
    <name type="common">Valley fever fungus</name>
    <dbReference type="NCBI Taxonomy" id="246410"/>
    <lineage>
        <taxon>Eukaryota</taxon>
        <taxon>Fungi</taxon>
        <taxon>Dikarya</taxon>
        <taxon>Ascomycota</taxon>
        <taxon>Pezizomycotina</taxon>
        <taxon>Eurotiomycetes</taxon>
        <taxon>Eurotiomycetidae</taxon>
        <taxon>Onygenales</taxon>
        <taxon>Onygenaceae</taxon>
        <taxon>Coccidioides</taxon>
    </lineage>
</organism>
<dbReference type="Pfam" id="PF08797">
    <property type="entry name" value="HIRAN"/>
    <property type="match status" value="1"/>
</dbReference>
<evidence type="ECO:0000259" key="14">
    <source>
        <dbReference type="PROSITE" id="PS51192"/>
    </source>
</evidence>
<evidence type="ECO:0000256" key="3">
    <source>
        <dbReference type="ARBA" id="ARBA00022723"/>
    </source>
</evidence>
<evidence type="ECO:0000256" key="12">
    <source>
        <dbReference type="SAM" id="MobiDB-lite"/>
    </source>
</evidence>
<dbReference type="OMA" id="ETTVWRL"/>
<dbReference type="Gene3D" id="3.30.40.10">
    <property type="entry name" value="Zinc/RING finger domain, C3HC4 (zinc finger)"/>
    <property type="match status" value="1"/>
</dbReference>
<protein>
    <submittedName>
        <fullName evidence="16">DNA repair and recombination protein RAD5B</fullName>
    </submittedName>
</protein>
<evidence type="ECO:0000256" key="6">
    <source>
        <dbReference type="ARBA" id="ARBA00022801"/>
    </source>
</evidence>
<keyword evidence="10" id="KW-0539">Nucleus</keyword>
<dbReference type="InterPro" id="IPR038718">
    <property type="entry name" value="SNF2-like_sf"/>
</dbReference>
<evidence type="ECO:0000256" key="11">
    <source>
        <dbReference type="PROSITE-ProRule" id="PRU00175"/>
    </source>
</evidence>
<reference evidence="17" key="2">
    <citation type="journal article" date="2010" name="Genome Res.">
        <title>Population genomic sequencing of Coccidioides fungi reveals recent hybridization and transposon control.</title>
        <authorList>
            <person name="Neafsey D.E."/>
            <person name="Barker B.M."/>
            <person name="Sharpton T.J."/>
            <person name="Stajich J.E."/>
            <person name="Park D.J."/>
            <person name="Whiston E."/>
            <person name="Hung C.-Y."/>
            <person name="McMahan C."/>
            <person name="White J."/>
            <person name="Sykes S."/>
            <person name="Heiman D."/>
            <person name="Young S."/>
            <person name="Zeng Q."/>
            <person name="Abouelleil A."/>
            <person name="Aftuck L."/>
            <person name="Bessette D."/>
            <person name="Brown A."/>
            <person name="FitzGerald M."/>
            <person name="Lui A."/>
            <person name="Macdonald J.P."/>
            <person name="Priest M."/>
            <person name="Orbach M.J."/>
            <person name="Galgiani J.N."/>
            <person name="Kirkland T.N."/>
            <person name="Cole G.T."/>
            <person name="Birren B.W."/>
            <person name="Henn M.R."/>
            <person name="Taylor J.W."/>
            <person name="Rounsley S.D."/>
        </authorList>
    </citation>
    <scope>GENOME REANNOTATION</scope>
    <source>
        <strain evidence="17">RS</strain>
    </source>
</reference>
<dbReference type="SMART" id="SM00184">
    <property type="entry name" value="RING"/>
    <property type="match status" value="1"/>
</dbReference>
<dbReference type="InterPro" id="IPR050628">
    <property type="entry name" value="SNF2_RAD54_helicase_TF"/>
</dbReference>
<feature type="domain" description="Helicase ATP-binding" evidence="14">
    <location>
        <begin position="379"/>
        <end position="503"/>
    </location>
</feature>
<dbReference type="PROSITE" id="PS51194">
    <property type="entry name" value="HELICASE_CTER"/>
    <property type="match status" value="1"/>
</dbReference>
<evidence type="ECO:0000256" key="10">
    <source>
        <dbReference type="ARBA" id="ARBA00023242"/>
    </source>
</evidence>
<dbReference type="InterPro" id="IPR001650">
    <property type="entry name" value="Helicase_C-like"/>
</dbReference>
<dbReference type="EMBL" id="GG704912">
    <property type="protein sequence ID" value="EAS30526.2"/>
    <property type="molecule type" value="Genomic_DNA"/>
</dbReference>
<name>A0A0E1RVR8_COCIM</name>
<dbReference type="RefSeq" id="XP_001242109.2">
    <property type="nucleotide sequence ID" value="XM_001242108.2"/>
</dbReference>
<dbReference type="InterPro" id="IPR013083">
    <property type="entry name" value="Znf_RING/FYVE/PHD"/>
</dbReference>
<dbReference type="InterPro" id="IPR000330">
    <property type="entry name" value="SNF2_N"/>
</dbReference>
<evidence type="ECO:0000256" key="7">
    <source>
        <dbReference type="ARBA" id="ARBA00022806"/>
    </source>
</evidence>
<keyword evidence="6" id="KW-0378">Hydrolase</keyword>
<dbReference type="OrthoDB" id="448448at2759"/>
<evidence type="ECO:0000256" key="1">
    <source>
        <dbReference type="ARBA" id="ARBA00004123"/>
    </source>
</evidence>
<dbReference type="GeneID" id="4561906"/>
<dbReference type="InterPro" id="IPR049730">
    <property type="entry name" value="SNF2/RAD54-like_C"/>
</dbReference>
<keyword evidence="8" id="KW-0862">Zinc</keyword>
<dbReference type="Proteomes" id="UP000001261">
    <property type="component" value="Unassembled WGS sequence"/>
</dbReference>
<gene>
    <name evidence="16" type="ORF">CIMG_06005</name>
</gene>
<dbReference type="STRING" id="246410.A0A0E1RVR8"/>
<proteinExistence type="inferred from homology"/>
<dbReference type="SMART" id="SM00910">
    <property type="entry name" value="HIRAN"/>
    <property type="match status" value="1"/>
</dbReference>
<evidence type="ECO:0000313" key="16">
    <source>
        <dbReference type="EMBL" id="EAS30526.2"/>
    </source>
</evidence>
<feature type="region of interest" description="Disordered" evidence="12">
    <location>
        <begin position="203"/>
        <end position="244"/>
    </location>
</feature>
<dbReference type="Pfam" id="PF00271">
    <property type="entry name" value="Helicase_C"/>
    <property type="match status" value="1"/>
</dbReference>
<dbReference type="SUPFAM" id="SSF57850">
    <property type="entry name" value="RING/U-box"/>
    <property type="match status" value="1"/>
</dbReference>
<dbReference type="GO" id="GO:0004386">
    <property type="term" value="F:helicase activity"/>
    <property type="evidence" value="ECO:0007669"/>
    <property type="project" value="UniProtKB-KW"/>
</dbReference>
<keyword evidence="4" id="KW-0547">Nucleotide-binding</keyword>
<dbReference type="InterPro" id="IPR014001">
    <property type="entry name" value="Helicase_ATP-bd"/>
</dbReference>
<sequence>MPPRRTSKTPTSVQRVVHHDDDEVALSSQARSAPRQYVPSQTLSQPALPPENFLSLSQRLPDTQAELEEEANAAAVVESSQEYYNGQATKGEYVNIRREPGNPYDSNAIRIDNVMGDQIGHLPRQLASKLAPYIDSADLLVEGVLAGNKGVYECPISLRLYGTSEPRQQLELVARMKRQGLPVAELLMKNSDRKKRQLQELKAAAANSSRARKNIGRGEEWNKSDNAFGVNMAPPGGHSDEKNKNQESIDDIIGQSVVFNPREMSQVVEKFGADEKELAAMPMAECPASLSTELLPYQRQGLAWMLDKESPQLPGIGREDVVQLWKRQAQAYKNIATGYVTNQAPPLASGGILADDMGGIRSIFEDHTDYLSAWSDEQLERQIATHVKQENALKVLVYHGTGKKEAEKLDQYDVVITTYGALAMEFGQVDGKSPKALKPKQGLFSMRWRRVVLDEGHTIRSPRTKGARAACALEADSRWSLTGTPIINNLKDLYSQLRYLRISGGLEDFSVFNSALIRPLKDEDPNANLVLQALMATICLRRKKEMGFINLRLPPMQYPSCELLPYPLSQTNEMTTRAEAKGVLMEYSNGKKSNVTYSHLLEVILRLRQVCNHWKLCQSRINSLMDLLEKEKIVSLTPENVKALQALLQLNIESQETCPICLDSLDQPVITACAHTFDYSCIEQVIERQHKCPLCRAELADTSNLVHPAVALGEDDSKVDVDPEESSSKIQALIKILTAHGQAPGSKTVVFSQWTSFLDLIEPQLVKHNITFTRIDGKMSSTKRDVAMATLTNDPNCTVMLASLNVCSVGLNLVAANQVILTDSWWAPAIEDQAVDRVYRLGQKRPTTVWRLVMEGSIEDRVLDIQKRKRDLMTTAFREKNSKTGEQQRARLADLEKLLQ</sequence>
<keyword evidence="17" id="KW-1185">Reference proteome</keyword>
<keyword evidence="7" id="KW-0347">Helicase</keyword>
<dbReference type="KEGG" id="cim:CIMG_06005"/>
<dbReference type="GO" id="GO:0003676">
    <property type="term" value="F:nucleic acid binding"/>
    <property type="evidence" value="ECO:0007669"/>
    <property type="project" value="InterPro"/>
</dbReference>
<dbReference type="CDD" id="cd18008">
    <property type="entry name" value="DEXDc_SHPRH-like"/>
    <property type="match status" value="1"/>
</dbReference>
<dbReference type="GO" id="GO:0008270">
    <property type="term" value="F:zinc ion binding"/>
    <property type="evidence" value="ECO:0007669"/>
    <property type="project" value="UniProtKB-KW"/>
</dbReference>
<comment type="subcellular location">
    <subcellularLocation>
        <location evidence="1">Nucleus</location>
    </subcellularLocation>
</comment>
<dbReference type="GO" id="GO:0008094">
    <property type="term" value="F:ATP-dependent activity, acting on DNA"/>
    <property type="evidence" value="ECO:0007669"/>
    <property type="project" value="TreeGrafter"/>
</dbReference>
<keyword evidence="9" id="KW-0067">ATP-binding</keyword>
<dbReference type="AlphaFoldDB" id="A0A0E1RVR8"/>
<evidence type="ECO:0000313" key="17">
    <source>
        <dbReference type="Proteomes" id="UP000001261"/>
    </source>
</evidence>
<feature type="domain" description="Helicase C-terminal" evidence="15">
    <location>
        <begin position="729"/>
        <end position="896"/>
    </location>
</feature>
<reference evidence="17" key="1">
    <citation type="journal article" date="2009" name="Genome Res.">
        <title>Comparative genomic analyses of the human fungal pathogens Coccidioides and their relatives.</title>
        <authorList>
            <person name="Sharpton T.J."/>
            <person name="Stajich J.E."/>
            <person name="Rounsley S.D."/>
            <person name="Gardner M.J."/>
            <person name="Wortman J.R."/>
            <person name="Jordar V.S."/>
            <person name="Maiti R."/>
            <person name="Kodira C.D."/>
            <person name="Neafsey D.E."/>
            <person name="Zeng Q."/>
            <person name="Hung C.-Y."/>
            <person name="McMahan C."/>
            <person name="Muszewska A."/>
            <person name="Grynberg M."/>
            <person name="Mandel M.A."/>
            <person name="Kellner E.M."/>
            <person name="Barker B.M."/>
            <person name="Galgiani J.N."/>
            <person name="Orbach M.J."/>
            <person name="Kirkland T.N."/>
            <person name="Cole G.T."/>
            <person name="Henn M.R."/>
            <person name="Birren B.W."/>
            <person name="Taylor J.W."/>
        </authorList>
    </citation>
    <scope>NUCLEOTIDE SEQUENCE [LARGE SCALE GENOMIC DNA]</scope>
    <source>
        <strain evidence="17">RS</strain>
    </source>
</reference>
<dbReference type="PROSITE" id="PS50089">
    <property type="entry name" value="ZF_RING_2"/>
    <property type="match status" value="1"/>
</dbReference>
<dbReference type="GO" id="GO:0006281">
    <property type="term" value="P:DNA repair"/>
    <property type="evidence" value="ECO:0007669"/>
    <property type="project" value="TreeGrafter"/>
</dbReference>
<dbReference type="SUPFAM" id="SSF52540">
    <property type="entry name" value="P-loop containing nucleoside triphosphate hydrolases"/>
    <property type="match status" value="2"/>
</dbReference>